<evidence type="ECO:0000259" key="6">
    <source>
        <dbReference type="PROSITE" id="PS51900"/>
    </source>
</evidence>
<protein>
    <submittedName>
        <fullName evidence="7">Site-specific integrase</fullName>
    </submittedName>
</protein>
<dbReference type="RefSeq" id="WP_259478839.1">
    <property type="nucleotide sequence ID" value="NZ_BAAAQY010000003.1"/>
</dbReference>
<evidence type="ECO:0000256" key="4">
    <source>
        <dbReference type="SAM" id="MobiDB-lite"/>
    </source>
</evidence>
<dbReference type="PROSITE" id="PS51898">
    <property type="entry name" value="TYR_RECOMBINASE"/>
    <property type="match status" value="1"/>
</dbReference>
<dbReference type="InterPro" id="IPR044068">
    <property type="entry name" value="CB"/>
</dbReference>
<dbReference type="PANTHER" id="PTHR30349">
    <property type="entry name" value="PHAGE INTEGRASE-RELATED"/>
    <property type="match status" value="1"/>
</dbReference>
<dbReference type="InterPro" id="IPR010998">
    <property type="entry name" value="Integrase_recombinase_N"/>
</dbReference>
<organism evidence="7 8">
    <name type="scientific">Herbiconiux moechotypicola</name>
    <dbReference type="NCBI Taxonomy" id="637393"/>
    <lineage>
        <taxon>Bacteria</taxon>
        <taxon>Bacillati</taxon>
        <taxon>Actinomycetota</taxon>
        <taxon>Actinomycetes</taxon>
        <taxon>Micrococcales</taxon>
        <taxon>Microbacteriaceae</taxon>
        <taxon>Herbiconiux</taxon>
    </lineage>
</organism>
<keyword evidence="1 3" id="KW-0238">DNA-binding</keyword>
<evidence type="ECO:0000256" key="2">
    <source>
        <dbReference type="ARBA" id="ARBA00023172"/>
    </source>
</evidence>
<dbReference type="Gene3D" id="1.10.150.130">
    <property type="match status" value="1"/>
</dbReference>
<keyword evidence="8" id="KW-1185">Reference proteome</keyword>
<dbReference type="InterPro" id="IPR011010">
    <property type="entry name" value="DNA_brk_join_enz"/>
</dbReference>
<dbReference type="Pfam" id="PF00589">
    <property type="entry name" value="Phage_integrase"/>
    <property type="match status" value="1"/>
</dbReference>
<proteinExistence type="predicted"/>
<dbReference type="SUPFAM" id="SSF56349">
    <property type="entry name" value="DNA breaking-rejoining enzymes"/>
    <property type="match status" value="1"/>
</dbReference>
<dbReference type="InterPro" id="IPR050090">
    <property type="entry name" value="Tyrosine_recombinase_XerCD"/>
</dbReference>
<gene>
    <name evidence="7" type="ORF">GCM10009851_13410</name>
</gene>
<evidence type="ECO:0000256" key="1">
    <source>
        <dbReference type="ARBA" id="ARBA00023125"/>
    </source>
</evidence>
<feature type="domain" description="Core-binding (CB)" evidence="6">
    <location>
        <begin position="69"/>
        <end position="154"/>
    </location>
</feature>
<evidence type="ECO:0000256" key="3">
    <source>
        <dbReference type="PROSITE-ProRule" id="PRU01248"/>
    </source>
</evidence>
<evidence type="ECO:0000313" key="7">
    <source>
        <dbReference type="EMBL" id="GAA2229999.1"/>
    </source>
</evidence>
<dbReference type="PANTHER" id="PTHR30349:SF91">
    <property type="entry name" value="INTA PROTEIN"/>
    <property type="match status" value="1"/>
</dbReference>
<sequence>MSGKRANGDGSLRKRSDGRWESRFSYIDAATGETKRVTSYGRTQAEARARMAEKRKRVDEGKPATDSAVKLGAFADSWVRSTLAASGRKDSTKATYSTLARGYLMKGKIAEVPLARLRARDVEELLLAMRADGKAPSTVRQAYTVLRAVLDAAVRDGAVAKNVAAQVGRPGVPRVEARALSAAELARLLSAIEGGPFEDLVRFLALTGLRRGEALALRWSAVDLDRRVAHIRGTLGQAGREPVVSEPKSARSRRTVALSPTAIQILRGVEEKQRSARERACDRWVERDFVFTTAVGSPLDPRNALRAVQSGAQAAGLEGEVGLHTLRHTAASMMLAAGVPITEVSAMLGHSSIAITGDIYGHVTHAGQRSAADVLAAALTPTLTPTR</sequence>
<evidence type="ECO:0000313" key="8">
    <source>
        <dbReference type="Proteomes" id="UP001500929"/>
    </source>
</evidence>
<reference evidence="7 8" key="1">
    <citation type="journal article" date="2019" name="Int. J. Syst. Evol. Microbiol.">
        <title>The Global Catalogue of Microorganisms (GCM) 10K type strain sequencing project: providing services to taxonomists for standard genome sequencing and annotation.</title>
        <authorList>
            <consortium name="The Broad Institute Genomics Platform"/>
            <consortium name="The Broad Institute Genome Sequencing Center for Infectious Disease"/>
            <person name="Wu L."/>
            <person name="Ma J."/>
        </authorList>
    </citation>
    <scope>NUCLEOTIDE SEQUENCE [LARGE SCALE GENOMIC DNA]</scope>
    <source>
        <strain evidence="7 8">JCM 16117</strain>
    </source>
</reference>
<dbReference type="InterPro" id="IPR013762">
    <property type="entry name" value="Integrase-like_cat_sf"/>
</dbReference>
<dbReference type="EMBL" id="BAAAQY010000003">
    <property type="protein sequence ID" value="GAA2229999.1"/>
    <property type="molecule type" value="Genomic_DNA"/>
</dbReference>
<evidence type="ECO:0000259" key="5">
    <source>
        <dbReference type="PROSITE" id="PS51898"/>
    </source>
</evidence>
<name>A0ABN3DFX8_9MICO</name>
<accession>A0ABN3DFX8</accession>
<keyword evidence="2" id="KW-0233">DNA recombination</keyword>
<dbReference type="Gene3D" id="1.10.443.10">
    <property type="entry name" value="Intergrase catalytic core"/>
    <property type="match status" value="1"/>
</dbReference>
<dbReference type="PROSITE" id="PS51900">
    <property type="entry name" value="CB"/>
    <property type="match status" value="1"/>
</dbReference>
<dbReference type="InterPro" id="IPR002104">
    <property type="entry name" value="Integrase_catalytic"/>
</dbReference>
<feature type="compositionally biased region" description="Basic and acidic residues" evidence="4">
    <location>
        <begin position="45"/>
        <end position="63"/>
    </location>
</feature>
<dbReference type="Proteomes" id="UP001500929">
    <property type="component" value="Unassembled WGS sequence"/>
</dbReference>
<dbReference type="CDD" id="cd01189">
    <property type="entry name" value="INT_ICEBs1_C_like"/>
    <property type="match status" value="1"/>
</dbReference>
<feature type="region of interest" description="Disordered" evidence="4">
    <location>
        <begin position="37"/>
        <end position="63"/>
    </location>
</feature>
<feature type="domain" description="Tyr recombinase" evidence="5">
    <location>
        <begin position="175"/>
        <end position="373"/>
    </location>
</feature>
<comment type="caution">
    <text evidence="7">The sequence shown here is derived from an EMBL/GenBank/DDBJ whole genome shotgun (WGS) entry which is preliminary data.</text>
</comment>